<accession>A0A2K1JQ94</accession>
<name>A0A2K1JQ94_PHYPA</name>
<dbReference type="AlphaFoldDB" id="A0A2K1JQ94"/>
<reference evidence="1 3" key="1">
    <citation type="journal article" date="2008" name="Science">
        <title>The Physcomitrella genome reveals evolutionary insights into the conquest of land by plants.</title>
        <authorList>
            <person name="Rensing S."/>
            <person name="Lang D."/>
            <person name="Zimmer A."/>
            <person name="Terry A."/>
            <person name="Salamov A."/>
            <person name="Shapiro H."/>
            <person name="Nishiyama T."/>
            <person name="Perroud P.-F."/>
            <person name="Lindquist E."/>
            <person name="Kamisugi Y."/>
            <person name="Tanahashi T."/>
            <person name="Sakakibara K."/>
            <person name="Fujita T."/>
            <person name="Oishi K."/>
            <person name="Shin-I T."/>
            <person name="Kuroki Y."/>
            <person name="Toyoda A."/>
            <person name="Suzuki Y."/>
            <person name="Hashimoto A."/>
            <person name="Yamaguchi K."/>
            <person name="Sugano A."/>
            <person name="Kohara Y."/>
            <person name="Fujiyama A."/>
            <person name="Anterola A."/>
            <person name="Aoki S."/>
            <person name="Ashton N."/>
            <person name="Barbazuk W.B."/>
            <person name="Barker E."/>
            <person name="Bennetzen J."/>
            <person name="Bezanilla M."/>
            <person name="Blankenship R."/>
            <person name="Cho S.H."/>
            <person name="Dutcher S."/>
            <person name="Estelle M."/>
            <person name="Fawcett J.A."/>
            <person name="Gundlach H."/>
            <person name="Hanada K."/>
            <person name="Heyl A."/>
            <person name="Hicks K.A."/>
            <person name="Hugh J."/>
            <person name="Lohr M."/>
            <person name="Mayer K."/>
            <person name="Melkozernov A."/>
            <person name="Murata T."/>
            <person name="Nelson D."/>
            <person name="Pils B."/>
            <person name="Prigge M."/>
            <person name="Reiss B."/>
            <person name="Renner T."/>
            <person name="Rombauts S."/>
            <person name="Rushton P."/>
            <person name="Sanderfoot A."/>
            <person name="Schween G."/>
            <person name="Shiu S.-H."/>
            <person name="Stueber K."/>
            <person name="Theodoulou F.L."/>
            <person name="Tu H."/>
            <person name="Van de Peer Y."/>
            <person name="Verrier P.J."/>
            <person name="Waters E."/>
            <person name="Wood A."/>
            <person name="Yang L."/>
            <person name="Cove D."/>
            <person name="Cuming A."/>
            <person name="Hasebe M."/>
            <person name="Lucas S."/>
            <person name="Mishler D.B."/>
            <person name="Reski R."/>
            <person name="Grigoriev I."/>
            <person name="Quatrano R.S."/>
            <person name="Boore J.L."/>
        </authorList>
    </citation>
    <scope>NUCLEOTIDE SEQUENCE [LARGE SCALE GENOMIC DNA]</scope>
    <source>
        <strain evidence="2 3">cv. Gransden 2004</strain>
    </source>
</reference>
<dbReference type="EnsemblPlants" id="Pp3c12_10550V3.1">
    <property type="protein sequence ID" value="Pp3c12_10550V3.1"/>
    <property type="gene ID" value="Pp3c12_10550"/>
</dbReference>
<sequence>MLSTLEQLTSAKSKLQILLTKSINDDTLIQALTIELAAAKQANGPPFPKPGGPLQLDHHARCHKLAASFHELKSQCHIQEICLKNQEEIIQTFQDTIEDPSCDGILFSN</sequence>
<dbReference type="Proteomes" id="UP000006727">
    <property type="component" value="Chromosome 12"/>
</dbReference>
<evidence type="ECO:0000313" key="2">
    <source>
        <dbReference type="EnsemblPlants" id="Pp3c12_10550V3.1"/>
    </source>
</evidence>
<reference evidence="2" key="3">
    <citation type="submission" date="2020-12" db="UniProtKB">
        <authorList>
            <consortium name="EnsemblPlants"/>
        </authorList>
    </citation>
    <scope>IDENTIFICATION</scope>
</reference>
<dbReference type="Gramene" id="Pp3c12_10550V3.1">
    <property type="protein sequence ID" value="Pp3c12_10550V3.1"/>
    <property type="gene ID" value="Pp3c12_10550"/>
</dbReference>
<keyword evidence="3" id="KW-1185">Reference proteome</keyword>
<evidence type="ECO:0000313" key="1">
    <source>
        <dbReference type="EMBL" id="PNR43707.1"/>
    </source>
</evidence>
<dbReference type="OMA" id="CHIQEIC"/>
<protein>
    <submittedName>
        <fullName evidence="1 2">Uncharacterized protein</fullName>
    </submittedName>
</protein>
<proteinExistence type="predicted"/>
<gene>
    <name evidence="1" type="ORF">PHYPA_016089</name>
</gene>
<dbReference type="PaxDb" id="3218-PP1S450_26V6.1"/>
<dbReference type="EMBL" id="ABEU02000012">
    <property type="protein sequence ID" value="PNR43707.1"/>
    <property type="molecule type" value="Genomic_DNA"/>
</dbReference>
<evidence type="ECO:0000313" key="3">
    <source>
        <dbReference type="Proteomes" id="UP000006727"/>
    </source>
</evidence>
<reference evidence="1 3" key="2">
    <citation type="journal article" date="2018" name="Plant J.">
        <title>The Physcomitrella patens chromosome-scale assembly reveals moss genome structure and evolution.</title>
        <authorList>
            <person name="Lang D."/>
            <person name="Ullrich K.K."/>
            <person name="Murat F."/>
            <person name="Fuchs J."/>
            <person name="Jenkins J."/>
            <person name="Haas F.B."/>
            <person name="Piednoel M."/>
            <person name="Gundlach H."/>
            <person name="Van Bel M."/>
            <person name="Meyberg R."/>
            <person name="Vives C."/>
            <person name="Morata J."/>
            <person name="Symeonidi A."/>
            <person name="Hiss M."/>
            <person name="Muchero W."/>
            <person name="Kamisugi Y."/>
            <person name="Saleh O."/>
            <person name="Blanc G."/>
            <person name="Decker E.L."/>
            <person name="van Gessel N."/>
            <person name="Grimwood J."/>
            <person name="Hayes R.D."/>
            <person name="Graham S.W."/>
            <person name="Gunter L.E."/>
            <person name="McDaniel S.F."/>
            <person name="Hoernstein S.N.W."/>
            <person name="Larsson A."/>
            <person name="Li F.W."/>
            <person name="Perroud P.F."/>
            <person name="Phillips J."/>
            <person name="Ranjan P."/>
            <person name="Rokshar D.S."/>
            <person name="Rothfels C.J."/>
            <person name="Schneider L."/>
            <person name="Shu S."/>
            <person name="Stevenson D.W."/>
            <person name="Thummler F."/>
            <person name="Tillich M."/>
            <person name="Villarreal Aguilar J.C."/>
            <person name="Widiez T."/>
            <person name="Wong G.K."/>
            <person name="Wymore A."/>
            <person name="Zhang Y."/>
            <person name="Zimmer A.D."/>
            <person name="Quatrano R.S."/>
            <person name="Mayer K.F.X."/>
            <person name="Goodstein D."/>
            <person name="Casacuberta J.M."/>
            <person name="Vandepoele K."/>
            <person name="Reski R."/>
            <person name="Cuming A.C."/>
            <person name="Tuskan G.A."/>
            <person name="Maumus F."/>
            <person name="Salse J."/>
            <person name="Schmutz J."/>
            <person name="Rensing S.A."/>
        </authorList>
    </citation>
    <scope>NUCLEOTIDE SEQUENCE [LARGE SCALE GENOMIC DNA]</scope>
    <source>
        <strain evidence="2 3">cv. Gransden 2004</strain>
    </source>
</reference>
<organism evidence="1">
    <name type="scientific">Physcomitrium patens</name>
    <name type="common">Spreading-leaved earth moss</name>
    <name type="synonym">Physcomitrella patens</name>
    <dbReference type="NCBI Taxonomy" id="3218"/>
    <lineage>
        <taxon>Eukaryota</taxon>
        <taxon>Viridiplantae</taxon>
        <taxon>Streptophyta</taxon>
        <taxon>Embryophyta</taxon>
        <taxon>Bryophyta</taxon>
        <taxon>Bryophytina</taxon>
        <taxon>Bryopsida</taxon>
        <taxon>Funariidae</taxon>
        <taxon>Funariales</taxon>
        <taxon>Funariaceae</taxon>
        <taxon>Physcomitrium</taxon>
    </lineage>
</organism>